<gene>
    <name evidence="2" type="ORF">MKW98_020505</name>
</gene>
<dbReference type="Proteomes" id="UP001202328">
    <property type="component" value="Unassembled WGS sequence"/>
</dbReference>
<dbReference type="EMBL" id="JAJJMB010006366">
    <property type="protein sequence ID" value="KAI3934886.1"/>
    <property type="molecule type" value="Genomic_DNA"/>
</dbReference>
<evidence type="ECO:0000313" key="2">
    <source>
        <dbReference type="EMBL" id="KAI3934886.1"/>
    </source>
</evidence>
<accession>A0AAD4T3F0</accession>
<reference evidence="2" key="1">
    <citation type="submission" date="2022-04" db="EMBL/GenBank/DDBJ databases">
        <title>A functionally conserved STORR gene fusion in Papaver species that diverged 16.8 million years ago.</title>
        <authorList>
            <person name="Catania T."/>
        </authorList>
    </citation>
    <scope>NUCLEOTIDE SEQUENCE</scope>
    <source>
        <strain evidence="2">S-188037</strain>
    </source>
</reference>
<feature type="region of interest" description="Disordered" evidence="1">
    <location>
        <begin position="1"/>
        <end position="30"/>
    </location>
</feature>
<sequence>MEAEDCRSIVQQHSKREPQGRSDREPQQPTTWKCSKIWQEKVCVNTDFEKGLMEEIRQNCSKLIHYMDTALPHKKKPIDTSFNRVTGSFGSHQGIYFVCNPCP</sequence>
<comment type="caution">
    <text evidence="2">The sequence shown here is derived from an EMBL/GenBank/DDBJ whole genome shotgun (WGS) entry which is preliminary data.</text>
</comment>
<evidence type="ECO:0000256" key="1">
    <source>
        <dbReference type="SAM" id="MobiDB-lite"/>
    </source>
</evidence>
<name>A0AAD4T3F0_9MAGN</name>
<dbReference type="AlphaFoldDB" id="A0AAD4T3F0"/>
<organism evidence="2 3">
    <name type="scientific">Papaver atlanticum</name>
    <dbReference type="NCBI Taxonomy" id="357466"/>
    <lineage>
        <taxon>Eukaryota</taxon>
        <taxon>Viridiplantae</taxon>
        <taxon>Streptophyta</taxon>
        <taxon>Embryophyta</taxon>
        <taxon>Tracheophyta</taxon>
        <taxon>Spermatophyta</taxon>
        <taxon>Magnoliopsida</taxon>
        <taxon>Ranunculales</taxon>
        <taxon>Papaveraceae</taxon>
        <taxon>Papaveroideae</taxon>
        <taxon>Papaver</taxon>
    </lineage>
</organism>
<keyword evidence="3" id="KW-1185">Reference proteome</keyword>
<proteinExistence type="predicted"/>
<protein>
    <submittedName>
        <fullName evidence="2">Uncharacterized protein</fullName>
    </submittedName>
</protein>
<feature type="compositionally biased region" description="Basic and acidic residues" evidence="1">
    <location>
        <begin position="14"/>
        <end position="26"/>
    </location>
</feature>
<evidence type="ECO:0000313" key="3">
    <source>
        <dbReference type="Proteomes" id="UP001202328"/>
    </source>
</evidence>